<dbReference type="InterPro" id="IPR032675">
    <property type="entry name" value="LRR_dom_sf"/>
</dbReference>
<evidence type="ECO:0000313" key="2">
    <source>
        <dbReference type="Proteomes" id="UP000007431"/>
    </source>
</evidence>
<proteinExistence type="predicted"/>
<evidence type="ECO:0000313" key="1">
    <source>
        <dbReference type="EMBL" id="EFI93705.1"/>
    </source>
</evidence>
<dbReference type="GeneID" id="9590940"/>
<dbReference type="KEGG" id="scm:SCHCO_02551748"/>
<keyword evidence="2" id="KW-1185">Reference proteome</keyword>
<accession>D8QDL9</accession>
<dbReference type="OrthoDB" id="3070253at2759"/>
<dbReference type="Proteomes" id="UP000007431">
    <property type="component" value="Unassembled WGS sequence"/>
</dbReference>
<organism evidence="2">
    <name type="scientific">Schizophyllum commune (strain H4-8 / FGSC 9210)</name>
    <name type="common">Split gill fungus</name>
    <dbReference type="NCBI Taxonomy" id="578458"/>
    <lineage>
        <taxon>Eukaryota</taxon>
        <taxon>Fungi</taxon>
        <taxon>Dikarya</taxon>
        <taxon>Basidiomycota</taxon>
        <taxon>Agaricomycotina</taxon>
        <taxon>Agaricomycetes</taxon>
        <taxon>Agaricomycetidae</taxon>
        <taxon>Agaricales</taxon>
        <taxon>Schizophyllaceae</taxon>
        <taxon>Schizophyllum</taxon>
    </lineage>
</organism>
<dbReference type="AlphaFoldDB" id="D8QDL9"/>
<dbReference type="EMBL" id="GL377310">
    <property type="protein sequence ID" value="EFI93705.1"/>
    <property type="molecule type" value="Genomic_DNA"/>
</dbReference>
<dbReference type="VEuPathDB" id="FungiDB:SCHCODRAFT_02551748"/>
<gene>
    <name evidence="1" type="ORF">SCHCODRAFT_85854</name>
</gene>
<dbReference type="Gene3D" id="3.80.10.10">
    <property type="entry name" value="Ribonuclease Inhibitor"/>
    <property type="match status" value="1"/>
</dbReference>
<name>D8QDL9_SCHCM</name>
<sequence length="387" mass="43761">MLPLELLESCLDHLVDDKRSLAICARAHSSLLEMAQRRLFAELPVHFTYTDPLATQIPGMISDALKLSPHLGAYVQRCAITCDDDWAHLCAELIADVLPEILEHLPSLRSLSGYNVFLKQTEYTALYPALEHVLRLPTLTHLHLDTTCNFPFYLMRGQSLQHLTVIDSGQSQDTLEPREAASAVSSPIKLRTLKLGTTRLGLAQDRAVAWIQSGAFDFGGLQALQLDMGWMDESSAVLNILRPASKTLELLVLLPDYHQRFGETLEIFRMLAQLPFKMRRLRALVIYAVREGHRRVALRGPPFGDLDDALARKDAYPNLRDVVIITYPYTETRGRKTNLEGESWWAFSNAHRLLPKDSNEDTLWRAVFPKCAEAGLLHDFPSEEFTF</sequence>
<dbReference type="InParanoid" id="D8QDL9"/>
<dbReference type="HOGENOM" id="CLU_708148_0_0_1"/>
<dbReference type="SUPFAM" id="SSF52047">
    <property type="entry name" value="RNI-like"/>
    <property type="match status" value="1"/>
</dbReference>
<protein>
    <submittedName>
        <fullName evidence="1">Expressed protein</fullName>
    </submittedName>
</protein>
<reference evidence="1 2" key="1">
    <citation type="journal article" date="2010" name="Nat. Biotechnol.">
        <title>Genome sequence of the model mushroom Schizophyllum commune.</title>
        <authorList>
            <person name="Ohm R.A."/>
            <person name="de Jong J.F."/>
            <person name="Lugones L.G."/>
            <person name="Aerts A."/>
            <person name="Kothe E."/>
            <person name="Stajich J.E."/>
            <person name="de Vries R.P."/>
            <person name="Record E."/>
            <person name="Levasseur A."/>
            <person name="Baker S.E."/>
            <person name="Bartholomew K.A."/>
            <person name="Coutinho P.M."/>
            <person name="Erdmann S."/>
            <person name="Fowler T.J."/>
            <person name="Gathman A.C."/>
            <person name="Lombard V."/>
            <person name="Henrissat B."/>
            <person name="Knabe N."/>
            <person name="Kuees U."/>
            <person name="Lilly W.W."/>
            <person name="Lindquist E."/>
            <person name="Lucas S."/>
            <person name="Magnuson J.K."/>
            <person name="Piumi F."/>
            <person name="Raudaskoski M."/>
            <person name="Salamov A."/>
            <person name="Schmutz J."/>
            <person name="Schwarze F.W.M.R."/>
            <person name="vanKuyk P.A."/>
            <person name="Horton J.S."/>
            <person name="Grigoriev I.V."/>
            <person name="Woesten H.A.B."/>
        </authorList>
    </citation>
    <scope>NUCLEOTIDE SEQUENCE [LARGE SCALE GENOMIC DNA]</scope>
    <source>
        <strain evidence="2">H4-8 / FGSC 9210</strain>
    </source>
</reference>
<dbReference type="RefSeq" id="XP_003028608.1">
    <property type="nucleotide sequence ID" value="XM_003028562.1"/>
</dbReference>